<dbReference type="SUPFAM" id="SSF54909">
    <property type="entry name" value="Dimeric alpha+beta barrel"/>
    <property type="match status" value="1"/>
</dbReference>
<evidence type="ECO:0000313" key="2">
    <source>
        <dbReference type="EMBL" id="TWF99600.1"/>
    </source>
</evidence>
<dbReference type="Gene3D" id="3.30.70.100">
    <property type="match status" value="1"/>
</dbReference>
<name>A0A561UJQ9_9ACTN</name>
<sequence>MSERVQVIAELRPRADRLAEFRVQAEAMAVASRDEPGCLSYELYVDPADQARWLVVEEWADRAALDAHLAAPHLAEALARTAELLTGEPRLKILGEPAR</sequence>
<dbReference type="OrthoDB" id="5241825at2"/>
<dbReference type="InterPro" id="IPR007138">
    <property type="entry name" value="ABM_dom"/>
</dbReference>
<gene>
    <name evidence="2" type="ORF">FHX73_113447</name>
</gene>
<keyword evidence="2" id="KW-0560">Oxidoreductase</keyword>
<feature type="domain" description="ABM" evidence="1">
    <location>
        <begin position="5"/>
        <end position="93"/>
    </location>
</feature>
<keyword evidence="3" id="KW-1185">Reference proteome</keyword>
<dbReference type="GO" id="GO:0004497">
    <property type="term" value="F:monooxygenase activity"/>
    <property type="evidence" value="ECO:0007669"/>
    <property type="project" value="UniProtKB-KW"/>
</dbReference>
<dbReference type="InterPro" id="IPR050744">
    <property type="entry name" value="AI-2_Isomerase_LsrG"/>
</dbReference>
<dbReference type="Proteomes" id="UP000317940">
    <property type="component" value="Unassembled WGS sequence"/>
</dbReference>
<proteinExistence type="predicted"/>
<dbReference type="PANTHER" id="PTHR33336:SF15">
    <property type="entry name" value="ABM DOMAIN-CONTAINING PROTEIN"/>
    <property type="match status" value="1"/>
</dbReference>
<dbReference type="PANTHER" id="PTHR33336">
    <property type="entry name" value="QUINOL MONOOXYGENASE YGIN-RELATED"/>
    <property type="match status" value="1"/>
</dbReference>
<dbReference type="AlphaFoldDB" id="A0A561UJQ9"/>
<evidence type="ECO:0000259" key="1">
    <source>
        <dbReference type="PROSITE" id="PS51725"/>
    </source>
</evidence>
<comment type="caution">
    <text evidence="2">The sequence shown here is derived from an EMBL/GenBank/DDBJ whole genome shotgun (WGS) entry which is preliminary data.</text>
</comment>
<protein>
    <submittedName>
        <fullName evidence="2">Quinol monooxygenase YgiN</fullName>
    </submittedName>
</protein>
<dbReference type="InterPro" id="IPR011008">
    <property type="entry name" value="Dimeric_a/b-barrel"/>
</dbReference>
<dbReference type="RefSeq" id="WP_145905827.1">
    <property type="nucleotide sequence ID" value="NZ_BAAAMZ010000006.1"/>
</dbReference>
<organism evidence="2 3">
    <name type="scientific">Kitasatospora viridis</name>
    <dbReference type="NCBI Taxonomy" id="281105"/>
    <lineage>
        <taxon>Bacteria</taxon>
        <taxon>Bacillati</taxon>
        <taxon>Actinomycetota</taxon>
        <taxon>Actinomycetes</taxon>
        <taxon>Kitasatosporales</taxon>
        <taxon>Streptomycetaceae</taxon>
        <taxon>Kitasatospora</taxon>
    </lineage>
</organism>
<dbReference type="EMBL" id="VIWT01000001">
    <property type="protein sequence ID" value="TWF99600.1"/>
    <property type="molecule type" value="Genomic_DNA"/>
</dbReference>
<reference evidence="2 3" key="1">
    <citation type="submission" date="2019-06" db="EMBL/GenBank/DDBJ databases">
        <title>Sequencing the genomes of 1000 actinobacteria strains.</title>
        <authorList>
            <person name="Klenk H.-P."/>
        </authorList>
    </citation>
    <scope>NUCLEOTIDE SEQUENCE [LARGE SCALE GENOMIC DNA]</scope>
    <source>
        <strain evidence="2 3">DSM 44826</strain>
    </source>
</reference>
<evidence type="ECO:0000313" key="3">
    <source>
        <dbReference type="Proteomes" id="UP000317940"/>
    </source>
</evidence>
<keyword evidence="2" id="KW-0503">Monooxygenase</keyword>
<accession>A0A561UJQ9</accession>
<dbReference type="PROSITE" id="PS51725">
    <property type="entry name" value="ABM"/>
    <property type="match status" value="1"/>
</dbReference>
<dbReference type="Pfam" id="PF03992">
    <property type="entry name" value="ABM"/>
    <property type="match status" value="1"/>
</dbReference>